<dbReference type="Pfam" id="PF00109">
    <property type="entry name" value="ketoacyl-synt"/>
    <property type="match status" value="1"/>
</dbReference>
<feature type="non-terminal residue" evidence="6">
    <location>
        <position position="421"/>
    </location>
</feature>
<organism evidence="6 7">
    <name type="scientific">Streptosporangium vulgare</name>
    <dbReference type="NCBI Taxonomy" id="46190"/>
    <lineage>
        <taxon>Bacteria</taxon>
        <taxon>Bacillati</taxon>
        <taxon>Actinomycetota</taxon>
        <taxon>Actinomycetes</taxon>
        <taxon>Streptosporangiales</taxon>
        <taxon>Streptosporangiaceae</taxon>
        <taxon>Streptosporangium</taxon>
    </lineage>
</organism>
<feature type="domain" description="Ketosynthase family 3 (KS3)" evidence="5">
    <location>
        <begin position="165"/>
        <end position="421"/>
    </location>
</feature>
<keyword evidence="2" id="KW-0597">Phosphoprotein</keyword>
<dbReference type="InterPro" id="IPR018201">
    <property type="entry name" value="Ketoacyl_synth_AS"/>
</dbReference>
<dbReference type="PANTHER" id="PTHR43775">
    <property type="entry name" value="FATTY ACID SYNTHASE"/>
    <property type="match status" value="1"/>
</dbReference>
<accession>A0ABV5TUG5</accession>
<dbReference type="PROSITE" id="PS00012">
    <property type="entry name" value="PHOSPHOPANTETHEINE"/>
    <property type="match status" value="1"/>
</dbReference>
<dbReference type="PROSITE" id="PS52004">
    <property type="entry name" value="KS3_2"/>
    <property type="match status" value="1"/>
</dbReference>
<dbReference type="Gene3D" id="3.40.47.10">
    <property type="match status" value="1"/>
</dbReference>
<dbReference type="Pfam" id="PF00550">
    <property type="entry name" value="PP-binding"/>
    <property type="match status" value="1"/>
</dbReference>
<keyword evidence="3" id="KW-0808">Transferase</keyword>
<dbReference type="InterPro" id="IPR036736">
    <property type="entry name" value="ACP-like_sf"/>
</dbReference>
<dbReference type="Gene3D" id="1.10.1200.10">
    <property type="entry name" value="ACP-like"/>
    <property type="match status" value="1"/>
</dbReference>
<dbReference type="SMART" id="SM01294">
    <property type="entry name" value="PKS_PP_betabranch"/>
    <property type="match status" value="1"/>
</dbReference>
<dbReference type="SMART" id="SM00825">
    <property type="entry name" value="PKS_KS"/>
    <property type="match status" value="1"/>
</dbReference>
<dbReference type="PANTHER" id="PTHR43775:SF51">
    <property type="entry name" value="INACTIVE PHENOLPHTHIOCEROL SYNTHESIS POLYKETIDE SYNTHASE TYPE I PKS1-RELATED"/>
    <property type="match status" value="1"/>
</dbReference>
<evidence type="ECO:0000256" key="3">
    <source>
        <dbReference type="ARBA" id="ARBA00022679"/>
    </source>
</evidence>
<evidence type="ECO:0000259" key="4">
    <source>
        <dbReference type="PROSITE" id="PS50075"/>
    </source>
</evidence>
<dbReference type="InterPro" id="IPR016039">
    <property type="entry name" value="Thiolase-like"/>
</dbReference>
<name>A0ABV5TUG5_9ACTN</name>
<dbReference type="InterPro" id="IPR009081">
    <property type="entry name" value="PP-bd_ACP"/>
</dbReference>
<protein>
    <submittedName>
        <fullName evidence="6">Beta-ketoacyl synthase N-terminal-like domain-containing protein</fullName>
    </submittedName>
</protein>
<evidence type="ECO:0000313" key="7">
    <source>
        <dbReference type="Proteomes" id="UP001589610"/>
    </source>
</evidence>
<dbReference type="PROSITE" id="PS50075">
    <property type="entry name" value="CARRIER"/>
    <property type="match status" value="1"/>
</dbReference>
<reference evidence="6 7" key="1">
    <citation type="submission" date="2024-09" db="EMBL/GenBank/DDBJ databases">
        <authorList>
            <person name="Sun Q."/>
            <person name="Mori K."/>
        </authorList>
    </citation>
    <scope>NUCLEOTIDE SEQUENCE [LARGE SCALE GENOMIC DNA]</scope>
    <source>
        <strain evidence="6 7">JCM 3028</strain>
    </source>
</reference>
<dbReference type="EMBL" id="JBHMBS010000107">
    <property type="protein sequence ID" value="MFB9682496.1"/>
    <property type="molecule type" value="Genomic_DNA"/>
</dbReference>
<evidence type="ECO:0000256" key="1">
    <source>
        <dbReference type="ARBA" id="ARBA00022450"/>
    </source>
</evidence>
<evidence type="ECO:0000259" key="5">
    <source>
        <dbReference type="PROSITE" id="PS52004"/>
    </source>
</evidence>
<gene>
    <name evidence="6" type="ORF">ACFFRH_44165</name>
</gene>
<dbReference type="SUPFAM" id="SSF53901">
    <property type="entry name" value="Thiolase-like"/>
    <property type="match status" value="1"/>
</dbReference>
<evidence type="ECO:0000256" key="2">
    <source>
        <dbReference type="ARBA" id="ARBA00022553"/>
    </source>
</evidence>
<dbReference type="InterPro" id="IPR050091">
    <property type="entry name" value="PKS_NRPS_Biosynth_Enz"/>
</dbReference>
<dbReference type="SUPFAM" id="SSF47336">
    <property type="entry name" value="ACP-like"/>
    <property type="match status" value="1"/>
</dbReference>
<sequence>MSSAEALRLLDTAVGATDPVLLPLPLDLTALRAHTGDVPTLLRDLARRPARRTARRPDTLVRGLADLPDAERTARLLEVVSGNVAGVLGYTGPVDAHRAFGDLGFDSLTAIELRNRLGDATGMRLPATLVFDYPTPASLAAHLAGELFGTAADAPAPDAPVRTDDDPVVIVGMACRFPGGVSSPEELWELVASGRDAVSGFPVDRGWDLERLFDDDPDRAGTSYARSGGFLHGAGEFDAGFFGISPREALAMDPQQRLLLETSWEAFERAGIDTPSLRGTDTGVFVGLMYHDYSARLITTPADLEGHIGIGNSGSVASGRLAYTFGLEGPAVTVDTACSSSLVALHWAMRALRQGECSMALVGGVAVMAKPDAFVQFSRQRGQAPDGRCKSFAGAADGTGWGEGVGVLVVERLSDARANGR</sequence>
<dbReference type="CDD" id="cd00833">
    <property type="entry name" value="PKS"/>
    <property type="match status" value="1"/>
</dbReference>
<feature type="domain" description="Carrier" evidence="4">
    <location>
        <begin position="71"/>
        <end position="147"/>
    </location>
</feature>
<dbReference type="Proteomes" id="UP001589610">
    <property type="component" value="Unassembled WGS sequence"/>
</dbReference>
<evidence type="ECO:0000313" key="6">
    <source>
        <dbReference type="EMBL" id="MFB9682496.1"/>
    </source>
</evidence>
<keyword evidence="7" id="KW-1185">Reference proteome</keyword>
<dbReference type="InterPro" id="IPR014030">
    <property type="entry name" value="Ketoacyl_synth_N"/>
</dbReference>
<keyword evidence="1" id="KW-0596">Phosphopantetheine</keyword>
<dbReference type="PROSITE" id="PS00606">
    <property type="entry name" value="KS3_1"/>
    <property type="match status" value="1"/>
</dbReference>
<dbReference type="SMART" id="SM00823">
    <property type="entry name" value="PKS_PP"/>
    <property type="match status" value="1"/>
</dbReference>
<dbReference type="InterPro" id="IPR020841">
    <property type="entry name" value="PKS_Beta-ketoAc_synthase_dom"/>
</dbReference>
<dbReference type="InterPro" id="IPR020806">
    <property type="entry name" value="PKS_PP-bd"/>
</dbReference>
<proteinExistence type="predicted"/>
<comment type="caution">
    <text evidence="6">The sequence shown here is derived from an EMBL/GenBank/DDBJ whole genome shotgun (WGS) entry which is preliminary data.</text>
</comment>
<dbReference type="InterPro" id="IPR006162">
    <property type="entry name" value="Ppantetheine_attach_site"/>
</dbReference>